<feature type="region of interest" description="Disordered" evidence="1">
    <location>
        <begin position="1"/>
        <end position="67"/>
    </location>
</feature>
<dbReference type="EMBL" id="BJVQ01000008">
    <property type="protein sequence ID" value="GEL45869.1"/>
    <property type="molecule type" value="Genomic_DNA"/>
</dbReference>
<sequence>MAPPRAHPVHHCATGPLAQGSARTATFRPGGRRDREKHVARDPGTTGPRRSAVVSSRRRATTLRSSCPCGSTPDACARWTPSRPVTTGPRSEVIRAAIDRELATA</sequence>
<accession>A0A511F9B3</accession>
<keyword evidence="3" id="KW-1185">Reference proteome</keyword>
<organism evidence="2 3">
    <name type="scientific">Cellulomonas hominis</name>
    <dbReference type="NCBI Taxonomy" id="156981"/>
    <lineage>
        <taxon>Bacteria</taxon>
        <taxon>Bacillati</taxon>
        <taxon>Actinomycetota</taxon>
        <taxon>Actinomycetes</taxon>
        <taxon>Micrococcales</taxon>
        <taxon>Cellulomonadaceae</taxon>
        <taxon>Cellulomonas</taxon>
    </lineage>
</organism>
<reference evidence="2 3" key="1">
    <citation type="submission" date="2019-07" db="EMBL/GenBank/DDBJ databases">
        <title>Whole genome shotgun sequence of Cellulomonas hominis NBRC 16055.</title>
        <authorList>
            <person name="Hosoyama A."/>
            <person name="Uohara A."/>
            <person name="Ohji S."/>
            <person name="Ichikawa N."/>
        </authorList>
    </citation>
    <scope>NUCLEOTIDE SEQUENCE [LARGE SCALE GENOMIC DNA]</scope>
    <source>
        <strain evidence="2 3">NBRC 16055</strain>
    </source>
</reference>
<gene>
    <name evidence="2" type="ORF">CHO01_09850</name>
</gene>
<evidence type="ECO:0000313" key="2">
    <source>
        <dbReference type="EMBL" id="GEL45869.1"/>
    </source>
</evidence>
<dbReference type="AlphaFoldDB" id="A0A511F9B3"/>
<name>A0A511F9B3_9CELL</name>
<evidence type="ECO:0000256" key="1">
    <source>
        <dbReference type="SAM" id="MobiDB-lite"/>
    </source>
</evidence>
<comment type="caution">
    <text evidence="2">The sequence shown here is derived from an EMBL/GenBank/DDBJ whole genome shotgun (WGS) entry which is preliminary data.</text>
</comment>
<proteinExistence type="predicted"/>
<feature type="compositionally biased region" description="Basic and acidic residues" evidence="1">
    <location>
        <begin position="31"/>
        <end position="41"/>
    </location>
</feature>
<evidence type="ECO:0000313" key="3">
    <source>
        <dbReference type="Proteomes" id="UP000321723"/>
    </source>
</evidence>
<protein>
    <submittedName>
        <fullName evidence="2">Uncharacterized protein</fullName>
    </submittedName>
</protein>
<dbReference type="Proteomes" id="UP000321723">
    <property type="component" value="Unassembled WGS sequence"/>
</dbReference>